<organism evidence="2 3">
    <name type="scientific">Metarhizium anisopliae BRIP 53293</name>
    <dbReference type="NCBI Taxonomy" id="1291518"/>
    <lineage>
        <taxon>Eukaryota</taxon>
        <taxon>Fungi</taxon>
        <taxon>Dikarya</taxon>
        <taxon>Ascomycota</taxon>
        <taxon>Pezizomycotina</taxon>
        <taxon>Sordariomycetes</taxon>
        <taxon>Hypocreomycetidae</taxon>
        <taxon>Hypocreales</taxon>
        <taxon>Clavicipitaceae</taxon>
        <taxon>Metarhizium</taxon>
    </lineage>
</organism>
<dbReference type="Proteomes" id="UP000054544">
    <property type="component" value="Unassembled WGS sequence"/>
</dbReference>
<evidence type="ECO:0000313" key="2">
    <source>
        <dbReference type="EMBL" id="KJK77139.1"/>
    </source>
</evidence>
<feature type="chain" id="PRO_5002342016" evidence="1">
    <location>
        <begin position="20"/>
        <end position="180"/>
    </location>
</feature>
<dbReference type="EMBL" id="KE384740">
    <property type="protein sequence ID" value="KJK77139.1"/>
    <property type="molecule type" value="Genomic_DNA"/>
</dbReference>
<accession>A0A0D9NT15</accession>
<dbReference type="OrthoDB" id="4869264at2759"/>
<reference evidence="3" key="1">
    <citation type="journal article" date="2014" name="BMC Genomics">
        <title>The genome sequence of the biocontrol fungus Metarhizium anisopliae and comparative genomics of Metarhizium species.</title>
        <authorList>
            <person name="Pattemore J.A."/>
            <person name="Hane J.K."/>
            <person name="Williams A.H."/>
            <person name="Wilson B.A."/>
            <person name="Stodart B.J."/>
            <person name="Ash G.J."/>
        </authorList>
    </citation>
    <scope>NUCLEOTIDE SEQUENCE [LARGE SCALE GENOMIC DNA]</scope>
    <source>
        <strain evidence="3">BRIP 53293</strain>
    </source>
</reference>
<protein>
    <submittedName>
        <fullName evidence="2">Uncharacterized protein</fullName>
    </submittedName>
</protein>
<sequence>MKAATFCAIVLANASGVLALDSLSGYTKDIPKCAYSALVDGMKQEGCDISKVTAEDFDCLCKHISAITIIVAKSVDSTCTADFTQAAGSICGIWNVESTTATDLAAATSALANALNGKGSDAKQTATGISTSATKNIAMVPTGGAIGVSAQGYLSFVIGQRNKNIQLRSKEIGTCIARDS</sequence>
<proteinExistence type="predicted"/>
<evidence type="ECO:0000313" key="3">
    <source>
        <dbReference type="Proteomes" id="UP000054544"/>
    </source>
</evidence>
<dbReference type="STRING" id="1291518.A0A0D9NT15"/>
<feature type="signal peptide" evidence="1">
    <location>
        <begin position="1"/>
        <end position="19"/>
    </location>
</feature>
<gene>
    <name evidence="2" type="ORF">H634G_07560</name>
</gene>
<dbReference type="AlphaFoldDB" id="A0A0D9NT15"/>
<name>A0A0D9NT15_METAN</name>
<evidence type="ECO:0000256" key="1">
    <source>
        <dbReference type="SAM" id="SignalP"/>
    </source>
</evidence>
<keyword evidence="3" id="KW-1185">Reference proteome</keyword>
<keyword evidence="1" id="KW-0732">Signal</keyword>